<evidence type="ECO:0000256" key="3">
    <source>
        <dbReference type="PROSITE-ProRule" id="PRU00335"/>
    </source>
</evidence>
<dbReference type="Proteomes" id="UP001595896">
    <property type="component" value="Unassembled WGS sequence"/>
</dbReference>
<reference evidence="6" key="1">
    <citation type="journal article" date="2019" name="Int. J. Syst. Evol. Microbiol.">
        <title>The Global Catalogue of Microorganisms (GCM) 10K type strain sequencing project: providing services to taxonomists for standard genome sequencing and annotation.</title>
        <authorList>
            <consortium name="The Broad Institute Genomics Platform"/>
            <consortium name="The Broad Institute Genome Sequencing Center for Infectious Disease"/>
            <person name="Wu L."/>
            <person name="Ma J."/>
        </authorList>
    </citation>
    <scope>NUCLEOTIDE SEQUENCE [LARGE SCALE GENOMIC DNA]</scope>
    <source>
        <strain evidence="6">JCM 12165</strain>
    </source>
</reference>
<keyword evidence="6" id="KW-1185">Reference proteome</keyword>
<organism evidence="5 6">
    <name type="scientific">Bacillus daqingensis</name>
    <dbReference type="NCBI Taxonomy" id="872396"/>
    <lineage>
        <taxon>Bacteria</taxon>
        <taxon>Bacillati</taxon>
        <taxon>Bacillota</taxon>
        <taxon>Bacilli</taxon>
        <taxon>Bacillales</taxon>
        <taxon>Bacillaceae</taxon>
        <taxon>Bacillus</taxon>
    </lineage>
</organism>
<protein>
    <submittedName>
        <fullName evidence="5">TetR/AcrR family transcriptional regulator</fullName>
    </submittedName>
</protein>
<dbReference type="InterPro" id="IPR001647">
    <property type="entry name" value="HTH_TetR"/>
</dbReference>
<evidence type="ECO:0000256" key="1">
    <source>
        <dbReference type="ARBA" id="ARBA00022491"/>
    </source>
</evidence>
<dbReference type="InterPro" id="IPR009057">
    <property type="entry name" value="Homeodomain-like_sf"/>
</dbReference>
<name>A0ABV9NVD4_9BACI</name>
<dbReference type="InterPro" id="IPR050624">
    <property type="entry name" value="HTH-type_Tx_Regulator"/>
</dbReference>
<keyword evidence="2 3" id="KW-0238">DNA-binding</keyword>
<dbReference type="Gene3D" id="1.10.357.10">
    <property type="entry name" value="Tetracycline Repressor, domain 2"/>
    <property type="match status" value="1"/>
</dbReference>
<dbReference type="PANTHER" id="PTHR43479">
    <property type="entry name" value="ACREF/ENVCD OPERON REPRESSOR-RELATED"/>
    <property type="match status" value="1"/>
</dbReference>
<dbReference type="Pfam" id="PF14278">
    <property type="entry name" value="TetR_C_8"/>
    <property type="match status" value="1"/>
</dbReference>
<evidence type="ECO:0000256" key="2">
    <source>
        <dbReference type="ARBA" id="ARBA00023125"/>
    </source>
</evidence>
<comment type="caution">
    <text evidence="5">The sequence shown here is derived from an EMBL/GenBank/DDBJ whole genome shotgun (WGS) entry which is preliminary data.</text>
</comment>
<evidence type="ECO:0000313" key="6">
    <source>
        <dbReference type="Proteomes" id="UP001595896"/>
    </source>
</evidence>
<dbReference type="RefSeq" id="WP_377908583.1">
    <property type="nucleotide sequence ID" value="NZ_JBHSGK010000004.1"/>
</dbReference>
<dbReference type="SUPFAM" id="SSF46689">
    <property type="entry name" value="Homeodomain-like"/>
    <property type="match status" value="1"/>
</dbReference>
<dbReference type="EMBL" id="JBHSGK010000004">
    <property type="protein sequence ID" value="MFC4735919.1"/>
    <property type="molecule type" value="Genomic_DNA"/>
</dbReference>
<dbReference type="PANTHER" id="PTHR43479:SF7">
    <property type="entry name" value="TETR-FAMILY TRANSCRIPTIONAL REGULATOR"/>
    <property type="match status" value="1"/>
</dbReference>
<feature type="domain" description="HTH tetR-type" evidence="4">
    <location>
        <begin position="10"/>
        <end position="70"/>
    </location>
</feature>
<dbReference type="Pfam" id="PF00440">
    <property type="entry name" value="TetR_N"/>
    <property type="match status" value="1"/>
</dbReference>
<gene>
    <name evidence="5" type="ORF">ACFO4L_04900</name>
</gene>
<evidence type="ECO:0000259" key="4">
    <source>
        <dbReference type="PROSITE" id="PS50977"/>
    </source>
</evidence>
<keyword evidence="1" id="KW-0678">Repressor</keyword>
<accession>A0ABV9NVD4</accession>
<sequence length="200" mass="22617">MTERADRRIQRSRLALKQAFQQMLQDTPLTGVTVSGIAAKADVCRGTFYKHFDTKEALYQEVVDDVLDDLVASYRYPYQNRTVFLPAELTPGSIQLFEHVYRHRDFYRAVVLSGAIPGFQEKMCQVLRETAADDLAASDHAAFQPELAAAYFSQALFGLTAEWIRGNFMYSPEYMAEQLLLLLQAPATMMVTVTGSNDRI</sequence>
<dbReference type="InterPro" id="IPR039532">
    <property type="entry name" value="TetR_C_Firmicutes"/>
</dbReference>
<dbReference type="PROSITE" id="PS50977">
    <property type="entry name" value="HTH_TETR_2"/>
    <property type="match status" value="1"/>
</dbReference>
<evidence type="ECO:0000313" key="5">
    <source>
        <dbReference type="EMBL" id="MFC4735919.1"/>
    </source>
</evidence>
<proteinExistence type="predicted"/>
<feature type="DNA-binding region" description="H-T-H motif" evidence="3">
    <location>
        <begin position="33"/>
        <end position="52"/>
    </location>
</feature>